<comment type="caution">
    <text evidence="1">The sequence shown here is derived from an EMBL/GenBank/DDBJ whole genome shotgun (WGS) entry which is preliminary data.</text>
</comment>
<gene>
    <name evidence="1" type="ORF">ENSA7_69850</name>
</gene>
<dbReference type="RefSeq" id="WP_106093790.1">
    <property type="nucleotide sequence ID" value="NZ_PVNL01000135.1"/>
</dbReference>
<name>A0A2S9XTY2_9BACT</name>
<evidence type="ECO:0000313" key="2">
    <source>
        <dbReference type="Proteomes" id="UP000238823"/>
    </source>
</evidence>
<dbReference type="Proteomes" id="UP000238823">
    <property type="component" value="Unassembled WGS sequence"/>
</dbReference>
<sequence>MLIAAGKRARGAGTQLALPNTDLNPRSVVIASVAVLGHLGLSWALRTHGVRHLVDLRLGPLYRPFGLDGEGFFDLVAELGVRYEHRRSLADPYIGDAWHEERYRQLLEEHYREQAQSVRALRSLIDEGPVMLLLPSYTGLVQQILLRALGAVESGFEYFQLER</sequence>
<evidence type="ECO:0000313" key="1">
    <source>
        <dbReference type="EMBL" id="PRP96171.1"/>
    </source>
</evidence>
<dbReference type="AlphaFoldDB" id="A0A2S9XTY2"/>
<dbReference type="EMBL" id="PVNL01000135">
    <property type="protein sequence ID" value="PRP96171.1"/>
    <property type="molecule type" value="Genomic_DNA"/>
</dbReference>
<dbReference type="OrthoDB" id="9810084at2"/>
<dbReference type="Pfam" id="PF04343">
    <property type="entry name" value="DUF488"/>
    <property type="match status" value="1"/>
</dbReference>
<organism evidence="1 2">
    <name type="scientific">Enhygromyxa salina</name>
    <dbReference type="NCBI Taxonomy" id="215803"/>
    <lineage>
        <taxon>Bacteria</taxon>
        <taxon>Pseudomonadati</taxon>
        <taxon>Myxococcota</taxon>
        <taxon>Polyangia</taxon>
        <taxon>Nannocystales</taxon>
        <taxon>Nannocystaceae</taxon>
        <taxon>Enhygromyxa</taxon>
    </lineage>
</organism>
<protein>
    <submittedName>
        <fullName evidence="1">Uncharacterized protein</fullName>
    </submittedName>
</protein>
<dbReference type="InterPro" id="IPR007438">
    <property type="entry name" value="DUF488"/>
</dbReference>
<reference evidence="1 2" key="1">
    <citation type="submission" date="2018-03" db="EMBL/GenBank/DDBJ databases">
        <title>Draft Genome Sequences of the Obligatory Marine Myxobacteria Enhygromyxa salina SWB007.</title>
        <authorList>
            <person name="Poehlein A."/>
            <person name="Moghaddam J.A."/>
            <person name="Harms H."/>
            <person name="Alanjari M."/>
            <person name="Koenig G.M."/>
            <person name="Daniel R."/>
            <person name="Schaeberle T.F."/>
        </authorList>
    </citation>
    <scope>NUCLEOTIDE SEQUENCE [LARGE SCALE GENOMIC DNA]</scope>
    <source>
        <strain evidence="1 2">SWB007</strain>
    </source>
</reference>
<accession>A0A2S9XTY2</accession>
<proteinExistence type="predicted"/>